<dbReference type="OrthoDB" id="9127034at2"/>
<sequence>MSYLISLKLKADTHHRFRQIHQQLNEGKTESLAKPLGEVLADISCEIVDQVFGEISRLSTSGDRESDKVVQQILDTVRKYMPWSVSFFGNDRLIPMVNYLIEMAHEKNDQHYISYRVDHVLVVELLGCVEQVKSGNSQYVSPALKAFTEMVDQGVTYLVREPKKMLKFNLVVDKTLNGVISLTTQMGYKRLEKLGAYYDAQETHRYLDHFLMFLNQEPKNDRSNHSET</sequence>
<dbReference type="AlphaFoldDB" id="A0A1G6KMH4"/>
<proteinExistence type="predicted"/>
<keyword evidence="2" id="KW-1185">Reference proteome</keyword>
<accession>A0A1G6KMH4</accession>
<organism evidence="1 2">
    <name type="scientific">Acinetobacter kookii</name>
    <dbReference type="NCBI Taxonomy" id="1226327"/>
    <lineage>
        <taxon>Bacteria</taxon>
        <taxon>Pseudomonadati</taxon>
        <taxon>Pseudomonadota</taxon>
        <taxon>Gammaproteobacteria</taxon>
        <taxon>Moraxellales</taxon>
        <taxon>Moraxellaceae</taxon>
        <taxon>Acinetobacter</taxon>
    </lineage>
</organism>
<evidence type="ECO:0000313" key="1">
    <source>
        <dbReference type="EMBL" id="SDC32011.1"/>
    </source>
</evidence>
<dbReference type="RefSeq" id="WP_092819757.1">
    <property type="nucleotide sequence ID" value="NZ_BAABKJ010000015.1"/>
</dbReference>
<dbReference type="Proteomes" id="UP000243468">
    <property type="component" value="Unassembled WGS sequence"/>
</dbReference>
<name>A0A1G6KMH4_9GAMM</name>
<gene>
    <name evidence="1" type="ORF">SAMN05421732_10562</name>
</gene>
<reference evidence="2" key="1">
    <citation type="submission" date="2016-09" db="EMBL/GenBank/DDBJ databases">
        <authorList>
            <person name="Varghese N."/>
            <person name="Submissions S."/>
        </authorList>
    </citation>
    <scope>NUCLEOTIDE SEQUENCE [LARGE SCALE GENOMIC DNA]</scope>
    <source>
        <strain evidence="2">ANC 4667</strain>
    </source>
</reference>
<dbReference type="STRING" id="1226327.SAMN05421732_10562"/>
<protein>
    <submittedName>
        <fullName evidence="1">Uncharacterized protein</fullName>
    </submittedName>
</protein>
<dbReference type="EMBL" id="FMYO01000005">
    <property type="protein sequence ID" value="SDC32011.1"/>
    <property type="molecule type" value="Genomic_DNA"/>
</dbReference>
<evidence type="ECO:0000313" key="2">
    <source>
        <dbReference type="Proteomes" id="UP000243468"/>
    </source>
</evidence>